<keyword evidence="3" id="KW-1185">Reference proteome</keyword>
<dbReference type="OrthoDB" id="2833533at2759"/>
<dbReference type="InterPro" id="IPR036047">
    <property type="entry name" value="F-box-like_dom_sf"/>
</dbReference>
<protein>
    <recommendedName>
        <fullName evidence="1">F-box domain-containing protein</fullName>
    </recommendedName>
</protein>
<dbReference type="Proteomes" id="UP000623467">
    <property type="component" value="Unassembled WGS sequence"/>
</dbReference>
<dbReference type="AlphaFoldDB" id="A0A8H7DNS5"/>
<proteinExistence type="predicted"/>
<dbReference type="SUPFAM" id="SSF81383">
    <property type="entry name" value="F-box domain"/>
    <property type="match status" value="1"/>
</dbReference>
<feature type="domain" description="F-box" evidence="1">
    <location>
        <begin position="10"/>
        <end position="51"/>
    </location>
</feature>
<evidence type="ECO:0000313" key="2">
    <source>
        <dbReference type="EMBL" id="KAF7377936.1"/>
    </source>
</evidence>
<evidence type="ECO:0000313" key="3">
    <source>
        <dbReference type="Proteomes" id="UP000623467"/>
    </source>
</evidence>
<gene>
    <name evidence="2" type="ORF">MSAN_00217500</name>
</gene>
<dbReference type="Pfam" id="PF12937">
    <property type="entry name" value="F-box-like"/>
    <property type="match status" value="1"/>
</dbReference>
<dbReference type="EMBL" id="JACAZH010000001">
    <property type="protein sequence ID" value="KAF7377936.1"/>
    <property type="molecule type" value="Genomic_DNA"/>
</dbReference>
<accession>A0A8H7DNS5</accession>
<sequence length="444" mass="49419">MGSSPEHCGFSSLPNELIHAITGQCRPEDILNLCQTSRRIHAICMGWIYRTIQLLDVVQVVKCCQTIIQSERAAESVRSFQIACFPRFGLKAFYSTIGCAASRLKNVRILRISDSRTIFRLFCNLHFPRLDECAIPSARSIVPFLQSNPTITVLHVLPCLEGLSSVHDLSAADAAFEFTSLLETIHLPNLEAFVGPINIACSVIPQSRTSRMTIYWGSDPIVPFSEGLAILARAKVDIIELNNLICHWDGALLPEIAAHIPRVQRLLFRNLIYYEDEEDFLSSIEQTLPSLHHLESLDLLEGFHDDSEADTLDDEFAIVRKWSSASPRLSHVGFPSNNTWGILCGAWFPGAATLGMIMFHSLKMDTRTMAHFKWFFRTITATPSLPQDYHLLAEFIAGKEGIGAVREAIADQGEVPDFVFTREDVNGSRIAFVADASSALETAP</sequence>
<dbReference type="InterPro" id="IPR001810">
    <property type="entry name" value="F-box_dom"/>
</dbReference>
<reference evidence="2" key="1">
    <citation type="submission" date="2020-05" db="EMBL/GenBank/DDBJ databases">
        <title>Mycena genomes resolve the evolution of fungal bioluminescence.</title>
        <authorList>
            <person name="Tsai I.J."/>
        </authorList>
    </citation>
    <scope>NUCLEOTIDE SEQUENCE</scope>
    <source>
        <strain evidence="2">160909Yilan</strain>
    </source>
</reference>
<organism evidence="2 3">
    <name type="scientific">Mycena sanguinolenta</name>
    <dbReference type="NCBI Taxonomy" id="230812"/>
    <lineage>
        <taxon>Eukaryota</taxon>
        <taxon>Fungi</taxon>
        <taxon>Dikarya</taxon>
        <taxon>Basidiomycota</taxon>
        <taxon>Agaricomycotina</taxon>
        <taxon>Agaricomycetes</taxon>
        <taxon>Agaricomycetidae</taxon>
        <taxon>Agaricales</taxon>
        <taxon>Marasmiineae</taxon>
        <taxon>Mycenaceae</taxon>
        <taxon>Mycena</taxon>
    </lineage>
</organism>
<comment type="caution">
    <text evidence="2">The sequence shown here is derived from an EMBL/GenBank/DDBJ whole genome shotgun (WGS) entry which is preliminary data.</text>
</comment>
<evidence type="ECO:0000259" key="1">
    <source>
        <dbReference type="Pfam" id="PF12937"/>
    </source>
</evidence>
<name>A0A8H7DNS5_9AGAR</name>
<dbReference type="CDD" id="cd09917">
    <property type="entry name" value="F-box_SF"/>
    <property type="match status" value="1"/>
</dbReference>